<sequence>MPDKLKETIMLPVAIPAWGLLCIIAGAIYTAGQISQKLDTLIENYSRTELKVAAIHERQIGGLAAIATLQQQAQSHETRLASLERAAAANERVVRR</sequence>
<keyword evidence="1" id="KW-0472">Membrane</keyword>
<keyword evidence="1" id="KW-1133">Transmembrane helix</keyword>
<name>A0A239LVZ3_9BURK</name>
<gene>
    <name evidence="2" type="ORF">SAMN06265795_12656</name>
</gene>
<keyword evidence="3" id="KW-1185">Reference proteome</keyword>
<keyword evidence="1" id="KW-0812">Transmembrane</keyword>
<feature type="transmembrane region" description="Helical" evidence="1">
    <location>
        <begin position="9"/>
        <end position="29"/>
    </location>
</feature>
<dbReference type="EMBL" id="FZOT01000026">
    <property type="protein sequence ID" value="SNT33879.1"/>
    <property type="molecule type" value="Genomic_DNA"/>
</dbReference>
<evidence type="ECO:0000313" key="2">
    <source>
        <dbReference type="EMBL" id="SNT33879.1"/>
    </source>
</evidence>
<evidence type="ECO:0000313" key="3">
    <source>
        <dbReference type="Proteomes" id="UP000198284"/>
    </source>
</evidence>
<protein>
    <submittedName>
        <fullName evidence="2">Uncharacterized protein</fullName>
    </submittedName>
</protein>
<dbReference type="AlphaFoldDB" id="A0A239LVZ3"/>
<accession>A0A239LVZ3</accession>
<dbReference type="Proteomes" id="UP000198284">
    <property type="component" value="Unassembled WGS sequence"/>
</dbReference>
<reference evidence="2 3" key="1">
    <citation type="submission" date="2017-06" db="EMBL/GenBank/DDBJ databases">
        <authorList>
            <person name="Kim H.J."/>
            <person name="Triplett B.A."/>
        </authorList>
    </citation>
    <scope>NUCLEOTIDE SEQUENCE [LARGE SCALE GENOMIC DNA]</scope>
    <source>
        <strain evidence="2 3">U15</strain>
    </source>
</reference>
<organism evidence="2 3">
    <name type="scientific">Noviherbaspirillum humi</name>
    <dbReference type="NCBI Taxonomy" id="1688639"/>
    <lineage>
        <taxon>Bacteria</taxon>
        <taxon>Pseudomonadati</taxon>
        <taxon>Pseudomonadota</taxon>
        <taxon>Betaproteobacteria</taxon>
        <taxon>Burkholderiales</taxon>
        <taxon>Oxalobacteraceae</taxon>
        <taxon>Noviherbaspirillum</taxon>
    </lineage>
</organism>
<dbReference type="RefSeq" id="WP_089401642.1">
    <property type="nucleotide sequence ID" value="NZ_FZOT01000026.1"/>
</dbReference>
<evidence type="ECO:0000256" key="1">
    <source>
        <dbReference type="SAM" id="Phobius"/>
    </source>
</evidence>
<proteinExistence type="predicted"/>